<reference evidence="5 6" key="1">
    <citation type="submission" date="2016-10" db="EMBL/GenBank/DDBJ databases">
        <title>Evaluation of Human, Animal and Environmental Mycobacterium chelonae Isolates by Core Genome Phylogenomic Analysis, Targeted Gene Comparison, and Anti-microbial Susceptibility Patterns: A Tale of Mistaken Identities.</title>
        <authorList>
            <person name="Fogelson S.B."/>
            <person name="Camus A.C."/>
            <person name="Lorenz W."/>
            <person name="Vasireddy R."/>
            <person name="Vasireddy S."/>
            <person name="Smith T."/>
            <person name="Brown-Elliott B.A."/>
            <person name="Wallace R.J.Jr."/>
            <person name="Hasan N.A."/>
            <person name="Reischl U."/>
            <person name="Sanchez S."/>
        </authorList>
    </citation>
    <scope>NUCLEOTIDE SEQUENCE [LARGE SCALE GENOMIC DNA]</scope>
    <source>
        <strain evidence="5 6">24999</strain>
    </source>
</reference>
<dbReference type="InterPro" id="IPR025734">
    <property type="entry name" value="EspG"/>
</dbReference>
<evidence type="ECO:0000256" key="4">
    <source>
        <dbReference type="ARBA" id="ARBA00023186"/>
    </source>
</evidence>
<sequence length="316" mass="34451">MSTGANAVELTTDQAWYLAEVLGAGAYPWVLAITPPYSEPAQRFGFAAEQTAELTRMGVLDSSGEVNPQVAQWVRLVCRATQWLDLRFVSGPGDLLRGIIARRALARGDDQHSLEGKSVVVLRNAQLVTFTEMDIHHPHALVPVLTAGLSRRRPARFDEFALPAEAGARADEQIRNGTPLIEVLGFLGVPDSARPIVESVFDGRRTYVEIVAGEHRDGHRVTTQVGVSIIDTPEGRILVSPSQAFDGEWISTFTAGTAEEIAMAIERLTASLPSGSWFPDQPLIRDFDRVAAPDCVVTDSAASHRDSRSMRRTQKA</sequence>
<keyword evidence="3" id="KW-0963">Cytoplasm</keyword>
<comment type="caution">
    <text evidence="5">The sequence shown here is derived from an EMBL/GenBank/DDBJ whole genome shotgun (WGS) entry which is preliminary data.</text>
</comment>
<dbReference type="RefSeq" id="WP_070944918.1">
    <property type="nucleotide sequence ID" value="NZ_MLCL01000024.1"/>
</dbReference>
<evidence type="ECO:0000256" key="3">
    <source>
        <dbReference type="ARBA" id="ARBA00022490"/>
    </source>
</evidence>
<dbReference type="OrthoDB" id="4631918at2"/>
<comment type="subcellular location">
    <subcellularLocation>
        <location evidence="1">Cytoplasm</location>
    </subcellularLocation>
</comment>
<protein>
    <submittedName>
        <fullName evidence="5">ESX secretion-associated protein EspG</fullName>
    </submittedName>
</protein>
<accession>A0A1Q9WEZ9</accession>
<evidence type="ECO:0000313" key="5">
    <source>
        <dbReference type="EMBL" id="OHU00702.1"/>
    </source>
</evidence>
<dbReference type="Pfam" id="PF14011">
    <property type="entry name" value="ESX-1_EspG"/>
    <property type="match status" value="1"/>
</dbReference>
<dbReference type="GO" id="GO:0005737">
    <property type="term" value="C:cytoplasm"/>
    <property type="evidence" value="ECO:0007669"/>
    <property type="project" value="UniProtKB-SubCell"/>
</dbReference>
<dbReference type="AlphaFoldDB" id="A0A1Q9WEZ9"/>
<organism evidence="5 6">
    <name type="scientific">Mycobacterium syngnathidarum</name>
    <dbReference type="NCBI Taxonomy" id="1908205"/>
    <lineage>
        <taxon>Bacteria</taxon>
        <taxon>Bacillati</taxon>
        <taxon>Actinomycetota</taxon>
        <taxon>Actinomycetes</taxon>
        <taxon>Mycobacteriales</taxon>
        <taxon>Mycobacteriaceae</taxon>
        <taxon>Mycobacterium</taxon>
    </lineage>
</organism>
<evidence type="ECO:0000256" key="1">
    <source>
        <dbReference type="ARBA" id="ARBA00004496"/>
    </source>
</evidence>
<keyword evidence="6" id="KW-1185">Reference proteome</keyword>
<evidence type="ECO:0000256" key="2">
    <source>
        <dbReference type="ARBA" id="ARBA00006411"/>
    </source>
</evidence>
<dbReference type="STRING" id="1908205.BKG60_07090"/>
<comment type="similarity">
    <text evidence="2">Belongs to the EspG family.</text>
</comment>
<accession>A0A1S1K5R2</accession>
<dbReference type="EMBL" id="MLHV01000009">
    <property type="protein sequence ID" value="OHU00702.1"/>
    <property type="molecule type" value="Genomic_DNA"/>
</dbReference>
<dbReference type="Proteomes" id="UP000179636">
    <property type="component" value="Unassembled WGS sequence"/>
</dbReference>
<evidence type="ECO:0000313" key="6">
    <source>
        <dbReference type="Proteomes" id="UP000179636"/>
    </source>
</evidence>
<gene>
    <name evidence="5" type="ORF">BKG61_11725</name>
</gene>
<proteinExistence type="inferred from homology"/>
<keyword evidence="4" id="KW-0143">Chaperone</keyword>
<name>A0A1Q9WEZ9_9MYCO</name>